<feature type="region of interest" description="Disordered" evidence="1">
    <location>
        <begin position="228"/>
        <end position="301"/>
    </location>
</feature>
<reference evidence="2 3" key="1">
    <citation type="journal article" date="2019" name="Int. J. Syst. Evol. Microbiol.">
        <title>The Global Catalogue of Microorganisms (GCM) 10K type strain sequencing project: providing services to taxonomists for standard genome sequencing and annotation.</title>
        <authorList>
            <consortium name="The Broad Institute Genomics Platform"/>
            <consortium name="The Broad Institute Genome Sequencing Center for Infectious Disease"/>
            <person name="Wu L."/>
            <person name="Ma J."/>
        </authorList>
    </citation>
    <scope>NUCLEOTIDE SEQUENCE [LARGE SCALE GENOMIC DNA]</scope>
    <source>
        <strain evidence="2 3">JCM 6922</strain>
    </source>
</reference>
<dbReference type="Proteomes" id="UP001500460">
    <property type="component" value="Unassembled WGS sequence"/>
</dbReference>
<accession>A0ABN3J729</accession>
<sequence>MSNGAGKGDRSSAPRDGSRQKQGRGPNSGSVRSRGERRAAEAAPWRFTDSGLPEFAPGALDAAAILKSVNEKLLPVVEKELEEATEKLVAALADKETEADLVSVLRAELMRRVLPQFTEAVRKGVMESIRTRQMHLAQLAVLHRQALDAKTLQVVLTRLDHEAAKAGLQIIGDTGDQSLFNVVEDQPGVMKAGPVTLELVAPAYVDKESGKLVERGWLRAVAEAPFSQANKMKPGQKRRANHAEADKKQLKKGAPAQPGRKKHHRGQDPEKQQRGNGGRNSASHPRPGENGDRRMKQRGTR</sequence>
<gene>
    <name evidence="2" type="ORF">GCM10010421_07410</name>
</gene>
<evidence type="ECO:0000313" key="2">
    <source>
        <dbReference type="EMBL" id="GAA2423610.1"/>
    </source>
</evidence>
<evidence type="ECO:0000256" key="1">
    <source>
        <dbReference type="SAM" id="MobiDB-lite"/>
    </source>
</evidence>
<protein>
    <submittedName>
        <fullName evidence="2">Uncharacterized protein</fullName>
    </submittedName>
</protein>
<evidence type="ECO:0000313" key="3">
    <source>
        <dbReference type="Proteomes" id="UP001500460"/>
    </source>
</evidence>
<feature type="compositionally biased region" description="Basic and acidic residues" evidence="1">
    <location>
        <begin position="7"/>
        <end position="19"/>
    </location>
</feature>
<organism evidence="2 3">
    <name type="scientific">Streptomyces glaucus</name>
    <dbReference type="NCBI Taxonomy" id="284029"/>
    <lineage>
        <taxon>Bacteria</taxon>
        <taxon>Bacillati</taxon>
        <taxon>Actinomycetota</taxon>
        <taxon>Actinomycetes</taxon>
        <taxon>Kitasatosporales</taxon>
        <taxon>Streptomycetaceae</taxon>
        <taxon>Streptomyces</taxon>
    </lineage>
</organism>
<keyword evidence="3" id="KW-1185">Reference proteome</keyword>
<dbReference type="EMBL" id="BAAATK010000003">
    <property type="protein sequence ID" value="GAA2423610.1"/>
    <property type="molecule type" value="Genomic_DNA"/>
</dbReference>
<feature type="region of interest" description="Disordered" evidence="1">
    <location>
        <begin position="1"/>
        <end position="45"/>
    </location>
</feature>
<name>A0ABN3J729_9ACTN</name>
<proteinExistence type="predicted"/>
<comment type="caution">
    <text evidence="2">The sequence shown here is derived from an EMBL/GenBank/DDBJ whole genome shotgun (WGS) entry which is preliminary data.</text>
</comment>